<protein>
    <submittedName>
        <fullName evidence="8">Related to chromosome segregation protein Cse1p</fullName>
    </submittedName>
</protein>
<dbReference type="GO" id="GO:0031966">
    <property type="term" value="C:mitochondrial membrane"/>
    <property type="evidence" value="ECO:0007669"/>
    <property type="project" value="UniProtKB-SubCell"/>
</dbReference>
<evidence type="ECO:0000256" key="2">
    <source>
        <dbReference type="ARBA" id="ARBA00022692"/>
    </source>
</evidence>
<keyword evidence="6" id="KW-0472">Membrane</keyword>
<accession>A0A1L7WUP6</accession>
<keyword evidence="4" id="KW-0496">Mitochondrion</keyword>
<sequence length="488" mass="53590">MSTSRDGPNPLRPYYKPPSIGIPHDPPNTTSSGTHGLGPRNGSAASYASSARDMFSDMDYSDYLSDTSPSALESVRKQVDDWFYKYMSILLAQPFDVAKTILQVRSQVLEDGLGPVAEDVRARRPSYRDSVYDDYPSDESDPDEVAYFTSVAPSATSYSPSRSRRRHSSDSRYSPPPKRPTTPRHQLILKRPDSILEVVSQEWNKEGAWGVWKGSNATFVYNILLQTIEKWSRGLLSALLNIPDSGLNVGLDTSADLVGPYPWASLGLAIGAAAMAGIILAPLDLLRTKLIITPTSLPKRSLTAQLRTLQSYLCPTSLIAPTILHSLVSPTISHSTPLLLRSHLGIDPVLTPNSYQLANFMSKSAELFLKLPLETVLRRAQVAALKEEVELARLQGEWQGDLDMTIKHGEYRGVIGTMWMIVREEGVRETPVATAAAKKVRGKQAPKQQKGQGLSGLWRGWRVGMWGLVGMWSARALNGANTGNAGEF</sequence>
<dbReference type="EMBL" id="FJOG01000008">
    <property type="protein sequence ID" value="CZR56489.1"/>
    <property type="molecule type" value="Genomic_DNA"/>
</dbReference>
<evidence type="ECO:0000256" key="6">
    <source>
        <dbReference type="ARBA" id="ARBA00023136"/>
    </source>
</evidence>
<evidence type="ECO:0000313" key="8">
    <source>
        <dbReference type="EMBL" id="CZR56489.1"/>
    </source>
</evidence>
<keyword evidence="5" id="KW-1133">Transmembrane helix</keyword>
<dbReference type="STRING" id="576137.A0A1L7WUP6"/>
<reference evidence="8 9" key="1">
    <citation type="submission" date="2016-03" db="EMBL/GenBank/DDBJ databases">
        <authorList>
            <person name="Ploux O."/>
        </authorList>
    </citation>
    <scope>NUCLEOTIDE SEQUENCE [LARGE SCALE GENOMIC DNA]</scope>
    <source>
        <strain evidence="8 9">UAMH 11012</strain>
    </source>
</reference>
<dbReference type="InterPro" id="IPR023395">
    <property type="entry name" value="MCP_dom_sf"/>
</dbReference>
<evidence type="ECO:0000256" key="5">
    <source>
        <dbReference type="ARBA" id="ARBA00022989"/>
    </source>
</evidence>
<name>A0A1L7WUP6_9HELO</name>
<feature type="region of interest" description="Disordered" evidence="7">
    <location>
        <begin position="154"/>
        <end position="186"/>
    </location>
</feature>
<evidence type="ECO:0000256" key="1">
    <source>
        <dbReference type="ARBA" id="ARBA00004325"/>
    </source>
</evidence>
<organism evidence="8 9">
    <name type="scientific">Phialocephala subalpina</name>
    <dbReference type="NCBI Taxonomy" id="576137"/>
    <lineage>
        <taxon>Eukaryota</taxon>
        <taxon>Fungi</taxon>
        <taxon>Dikarya</taxon>
        <taxon>Ascomycota</taxon>
        <taxon>Pezizomycotina</taxon>
        <taxon>Leotiomycetes</taxon>
        <taxon>Helotiales</taxon>
        <taxon>Mollisiaceae</taxon>
        <taxon>Phialocephala</taxon>
        <taxon>Phialocephala fortinii species complex</taxon>
    </lineage>
</organism>
<gene>
    <name evidence="8" type="ORF">PAC_06377</name>
</gene>
<evidence type="ECO:0000256" key="4">
    <source>
        <dbReference type="ARBA" id="ARBA00022792"/>
    </source>
</evidence>
<comment type="subcellular location">
    <subcellularLocation>
        <location evidence="1">Mitochondrion membrane</location>
    </subcellularLocation>
</comment>
<keyword evidence="9" id="KW-1185">Reference proteome</keyword>
<feature type="region of interest" description="Disordered" evidence="7">
    <location>
        <begin position="1"/>
        <end position="48"/>
    </location>
</feature>
<dbReference type="Gene3D" id="1.50.40.10">
    <property type="entry name" value="Mitochondrial carrier domain"/>
    <property type="match status" value="1"/>
</dbReference>
<dbReference type="SUPFAM" id="SSF103506">
    <property type="entry name" value="Mitochondrial carrier"/>
    <property type="match status" value="1"/>
</dbReference>
<keyword evidence="2" id="KW-0812">Transmembrane</keyword>
<evidence type="ECO:0000256" key="3">
    <source>
        <dbReference type="ARBA" id="ARBA00022737"/>
    </source>
</evidence>
<evidence type="ECO:0000313" key="9">
    <source>
        <dbReference type="Proteomes" id="UP000184330"/>
    </source>
</evidence>
<proteinExistence type="predicted"/>
<dbReference type="AlphaFoldDB" id="A0A1L7WUP6"/>
<dbReference type="PANTHER" id="PTHR24089">
    <property type="entry name" value="SOLUTE CARRIER FAMILY 25"/>
    <property type="match status" value="1"/>
</dbReference>
<dbReference type="OrthoDB" id="77989at2759"/>
<keyword evidence="3" id="KW-0677">Repeat</keyword>
<dbReference type="Proteomes" id="UP000184330">
    <property type="component" value="Unassembled WGS sequence"/>
</dbReference>
<evidence type="ECO:0000256" key="7">
    <source>
        <dbReference type="SAM" id="MobiDB-lite"/>
    </source>
</evidence>
<keyword evidence="4" id="KW-0999">Mitochondrion inner membrane</keyword>